<organism evidence="7 8">
    <name type="scientific">Azohydromonas lata</name>
    <dbReference type="NCBI Taxonomy" id="45677"/>
    <lineage>
        <taxon>Bacteria</taxon>
        <taxon>Pseudomonadati</taxon>
        <taxon>Pseudomonadota</taxon>
        <taxon>Betaproteobacteria</taxon>
        <taxon>Burkholderiales</taxon>
        <taxon>Sphaerotilaceae</taxon>
        <taxon>Azohydromonas</taxon>
    </lineage>
</organism>
<sequence length="165" mass="18618">MRRRSLLAATATLPAAALLGGCGFALRRPPPLSFERLALVGFAAGSPMEQALRRLMPQTVTLVDAPQQAQVVLESLLERRERVVSGTTSFGQVRDMVVRVRFRYRVSTRAGKPLVDPSELLQYRDQSYNETLALAKELEQTELYRDMETDIAMQVLRRLETVREI</sequence>
<dbReference type="Gene3D" id="3.30.160.150">
    <property type="entry name" value="Lipoprotein like domain"/>
    <property type="match status" value="1"/>
</dbReference>
<keyword evidence="8" id="KW-1185">Reference proteome</keyword>
<reference evidence="7 8" key="1">
    <citation type="submission" date="2023-11" db="EMBL/GenBank/DDBJ databases">
        <title>Draft genome of Azohydromonas lata strain H1 (DSM1123), a polyhydroxyalkanoate producer.</title>
        <authorList>
            <person name="Traversa D."/>
            <person name="D'Addabbo P."/>
            <person name="Pazzani C."/>
            <person name="Manzari C."/>
            <person name="Chiara M."/>
            <person name="Scrascia M."/>
        </authorList>
    </citation>
    <scope>NUCLEOTIDE SEQUENCE [LARGE SCALE GENOMIC DNA]</scope>
    <source>
        <strain evidence="7 8">H1</strain>
    </source>
</reference>
<dbReference type="PROSITE" id="PS51257">
    <property type="entry name" value="PROKAR_LIPOPROTEIN"/>
    <property type="match status" value="1"/>
</dbReference>
<name>A0ABU5ICP6_9BURK</name>
<comment type="caution">
    <text evidence="7">The sequence shown here is derived from an EMBL/GenBank/DDBJ whole genome shotgun (WGS) entry which is preliminary data.</text>
</comment>
<keyword evidence="3 6" id="KW-0564">Palmitate</keyword>
<evidence type="ECO:0000256" key="1">
    <source>
        <dbReference type="ARBA" id="ARBA00022729"/>
    </source>
</evidence>
<comment type="function">
    <text evidence="6">Together with LptD, is involved in the assembly of lipopolysaccharide (LPS) at the surface of the outer membrane. Required for the proper assembly of LptD. Binds LPS and may serve as the LPS recognition site at the outer membrane.</text>
</comment>
<accession>A0ABU5ICP6</accession>
<gene>
    <name evidence="6 7" type="primary">lptE</name>
    <name evidence="7" type="ORF">SM757_07595</name>
</gene>
<keyword evidence="5 6" id="KW-0449">Lipoprotein</keyword>
<dbReference type="PANTHER" id="PTHR38098:SF1">
    <property type="entry name" value="LPS-ASSEMBLY LIPOPROTEIN LPTE"/>
    <property type="match status" value="1"/>
</dbReference>
<evidence type="ECO:0000256" key="2">
    <source>
        <dbReference type="ARBA" id="ARBA00023136"/>
    </source>
</evidence>
<evidence type="ECO:0000256" key="6">
    <source>
        <dbReference type="HAMAP-Rule" id="MF_01186"/>
    </source>
</evidence>
<dbReference type="InterPro" id="IPR007485">
    <property type="entry name" value="LPS_assembly_LptE"/>
</dbReference>
<keyword evidence="1 6" id="KW-0732">Signal</keyword>
<dbReference type="HAMAP" id="MF_01186">
    <property type="entry name" value="LPS_assembly_LptE"/>
    <property type="match status" value="1"/>
</dbReference>
<evidence type="ECO:0000313" key="7">
    <source>
        <dbReference type="EMBL" id="MDZ5456435.1"/>
    </source>
</evidence>
<evidence type="ECO:0000256" key="3">
    <source>
        <dbReference type="ARBA" id="ARBA00023139"/>
    </source>
</evidence>
<dbReference type="PANTHER" id="PTHR38098">
    <property type="entry name" value="LPS-ASSEMBLY LIPOPROTEIN LPTE"/>
    <property type="match status" value="1"/>
</dbReference>
<dbReference type="Proteomes" id="UP001293718">
    <property type="component" value="Unassembled WGS sequence"/>
</dbReference>
<protein>
    <recommendedName>
        <fullName evidence="6">LPS-assembly lipoprotein LptE</fullName>
    </recommendedName>
</protein>
<proteinExistence type="inferred from homology"/>
<evidence type="ECO:0000256" key="4">
    <source>
        <dbReference type="ARBA" id="ARBA00023237"/>
    </source>
</evidence>
<keyword evidence="4 6" id="KW-0998">Cell outer membrane</keyword>
<dbReference type="RefSeq" id="WP_322465000.1">
    <property type="nucleotide sequence ID" value="NZ_JAXOJX010000008.1"/>
</dbReference>
<dbReference type="EMBL" id="JAXOJX010000008">
    <property type="protein sequence ID" value="MDZ5456435.1"/>
    <property type="molecule type" value="Genomic_DNA"/>
</dbReference>
<comment type="subunit">
    <text evidence="6">Component of the lipopolysaccharide transport and assembly complex. Interacts with LptD.</text>
</comment>
<keyword evidence="2 6" id="KW-0472">Membrane</keyword>
<evidence type="ECO:0000256" key="5">
    <source>
        <dbReference type="ARBA" id="ARBA00023288"/>
    </source>
</evidence>
<comment type="subcellular location">
    <subcellularLocation>
        <location evidence="6">Cell outer membrane</location>
        <topology evidence="6">Lipid-anchor</topology>
    </subcellularLocation>
</comment>
<dbReference type="Pfam" id="PF04390">
    <property type="entry name" value="LptE"/>
    <property type="match status" value="1"/>
</dbReference>
<comment type="similarity">
    <text evidence="6">Belongs to the LptE lipoprotein family.</text>
</comment>
<evidence type="ECO:0000313" key="8">
    <source>
        <dbReference type="Proteomes" id="UP001293718"/>
    </source>
</evidence>